<dbReference type="STRING" id="913774.A0A0C3HJJ5"/>
<organism evidence="3 4">
    <name type="scientific">Oidiodendron maius (strain Zn)</name>
    <dbReference type="NCBI Taxonomy" id="913774"/>
    <lineage>
        <taxon>Eukaryota</taxon>
        <taxon>Fungi</taxon>
        <taxon>Dikarya</taxon>
        <taxon>Ascomycota</taxon>
        <taxon>Pezizomycotina</taxon>
        <taxon>Leotiomycetes</taxon>
        <taxon>Leotiomycetes incertae sedis</taxon>
        <taxon>Myxotrichaceae</taxon>
        <taxon>Oidiodendron</taxon>
    </lineage>
</organism>
<dbReference type="InterPro" id="IPR002347">
    <property type="entry name" value="SDR_fam"/>
</dbReference>
<protein>
    <submittedName>
        <fullName evidence="3">Uncharacterized protein</fullName>
    </submittedName>
</protein>
<evidence type="ECO:0000256" key="2">
    <source>
        <dbReference type="ARBA" id="ARBA00023002"/>
    </source>
</evidence>
<dbReference type="OrthoDB" id="37659at2759"/>
<dbReference type="PANTHER" id="PTHR43639">
    <property type="entry name" value="OXIDOREDUCTASE, SHORT-CHAIN DEHYDROGENASE/REDUCTASE FAMILY (AFU_ORTHOLOGUE AFUA_5G02870)"/>
    <property type="match status" value="1"/>
</dbReference>
<dbReference type="GO" id="GO:0016491">
    <property type="term" value="F:oxidoreductase activity"/>
    <property type="evidence" value="ECO:0007669"/>
    <property type="project" value="UniProtKB-KW"/>
</dbReference>
<dbReference type="Pfam" id="PF00106">
    <property type="entry name" value="adh_short"/>
    <property type="match status" value="1"/>
</dbReference>
<dbReference type="InterPro" id="IPR036291">
    <property type="entry name" value="NAD(P)-bd_dom_sf"/>
</dbReference>
<dbReference type="EMBL" id="KN832874">
    <property type="protein sequence ID" value="KIN03240.1"/>
    <property type="molecule type" value="Genomic_DNA"/>
</dbReference>
<dbReference type="PRINTS" id="PR00081">
    <property type="entry name" value="GDHRDH"/>
</dbReference>
<reference evidence="3 4" key="1">
    <citation type="submission" date="2014-04" db="EMBL/GenBank/DDBJ databases">
        <authorList>
            <consortium name="DOE Joint Genome Institute"/>
            <person name="Kuo A."/>
            <person name="Martino E."/>
            <person name="Perotto S."/>
            <person name="Kohler A."/>
            <person name="Nagy L.G."/>
            <person name="Floudas D."/>
            <person name="Copeland A."/>
            <person name="Barry K.W."/>
            <person name="Cichocki N."/>
            <person name="Veneault-Fourrey C."/>
            <person name="LaButti K."/>
            <person name="Lindquist E.A."/>
            <person name="Lipzen A."/>
            <person name="Lundell T."/>
            <person name="Morin E."/>
            <person name="Murat C."/>
            <person name="Sun H."/>
            <person name="Tunlid A."/>
            <person name="Henrissat B."/>
            <person name="Grigoriev I.V."/>
            <person name="Hibbett D.S."/>
            <person name="Martin F."/>
            <person name="Nordberg H.P."/>
            <person name="Cantor M.N."/>
            <person name="Hua S.X."/>
        </authorList>
    </citation>
    <scope>NUCLEOTIDE SEQUENCE [LARGE SCALE GENOMIC DNA]</scope>
    <source>
        <strain evidence="3 4">Zn</strain>
    </source>
</reference>
<reference evidence="4" key="2">
    <citation type="submission" date="2015-01" db="EMBL/GenBank/DDBJ databases">
        <title>Evolutionary Origins and Diversification of the Mycorrhizal Mutualists.</title>
        <authorList>
            <consortium name="DOE Joint Genome Institute"/>
            <consortium name="Mycorrhizal Genomics Consortium"/>
            <person name="Kohler A."/>
            <person name="Kuo A."/>
            <person name="Nagy L.G."/>
            <person name="Floudas D."/>
            <person name="Copeland A."/>
            <person name="Barry K.W."/>
            <person name="Cichocki N."/>
            <person name="Veneault-Fourrey C."/>
            <person name="LaButti K."/>
            <person name="Lindquist E.A."/>
            <person name="Lipzen A."/>
            <person name="Lundell T."/>
            <person name="Morin E."/>
            <person name="Murat C."/>
            <person name="Riley R."/>
            <person name="Ohm R."/>
            <person name="Sun H."/>
            <person name="Tunlid A."/>
            <person name="Henrissat B."/>
            <person name="Grigoriev I.V."/>
            <person name="Hibbett D.S."/>
            <person name="Martin F."/>
        </authorList>
    </citation>
    <scope>NUCLEOTIDE SEQUENCE [LARGE SCALE GENOMIC DNA]</scope>
    <source>
        <strain evidence="4">Zn</strain>
    </source>
</reference>
<dbReference type="InParanoid" id="A0A0C3HJJ5"/>
<name>A0A0C3HJJ5_OIDMZ</name>
<comment type="similarity">
    <text evidence="1">Belongs to the short-chain dehydrogenases/reductases (SDR) family.</text>
</comment>
<accession>A0A0C3HJJ5</accession>
<dbReference type="Gene3D" id="3.40.50.720">
    <property type="entry name" value="NAD(P)-binding Rossmann-like Domain"/>
    <property type="match status" value="1"/>
</dbReference>
<dbReference type="HOGENOM" id="CLU_1678447_0_0_1"/>
<gene>
    <name evidence="3" type="ORF">OIDMADRAFT_178883</name>
</gene>
<dbReference type="Proteomes" id="UP000054321">
    <property type="component" value="Unassembled WGS sequence"/>
</dbReference>
<dbReference type="SUPFAM" id="SSF51735">
    <property type="entry name" value="NAD(P)-binding Rossmann-fold domains"/>
    <property type="match status" value="1"/>
</dbReference>
<evidence type="ECO:0000256" key="1">
    <source>
        <dbReference type="ARBA" id="ARBA00006484"/>
    </source>
</evidence>
<keyword evidence="4" id="KW-1185">Reference proteome</keyword>
<evidence type="ECO:0000313" key="4">
    <source>
        <dbReference type="Proteomes" id="UP000054321"/>
    </source>
</evidence>
<proteinExistence type="inferred from homology"/>
<sequence>MTLLQNKVAIVTGCSSGIGLATTKLFIDFGARVFGIDISHFPSPSPLPASRSAGFHFHQTDLLQPTSVADAVASCIAKFRPNIDVLANVAGIMDNYECADSITDATWERVMGINVTVPMRLMRAVLVQGGMKERRSGSLQVPPPYLLIITSWIRSPG</sequence>
<dbReference type="PANTHER" id="PTHR43639:SF1">
    <property type="entry name" value="SHORT-CHAIN DEHYDROGENASE_REDUCTASE FAMILY PROTEIN"/>
    <property type="match status" value="1"/>
</dbReference>
<keyword evidence="2" id="KW-0560">Oxidoreductase</keyword>
<dbReference type="AlphaFoldDB" id="A0A0C3HJJ5"/>
<evidence type="ECO:0000313" key="3">
    <source>
        <dbReference type="EMBL" id="KIN03240.1"/>
    </source>
</evidence>
<dbReference type="CDD" id="cd05233">
    <property type="entry name" value="SDR_c"/>
    <property type="match status" value="1"/>
</dbReference>